<evidence type="ECO:0000313" key="4">
    <source>
        <dbReference type="Proteomes" id="UP000078116"/>
    </source>
</evidence>
<dbReference type="AlphaFoldDB" id="A0A1A9MYJ9"/>
<reference evidence="3 4" key="1">
    <citation type="submission" date="2016-04" db="EMBL/GenBank/DDBJ databases">
        <title>Reclassification of Paraburkholderia panaciterrae (Farh et al. 2015) Dobritsa &amp; Samadpour 2016 as a later homotypic synonym of Paraburkholderia ginsengiterrae (Farh et al. 2015) Dobritsa &amp; Samadpour 2016.</title>
        <authorList>
            <person name="Dobritsa A.P."/>
            <person name="Kutumbaka K."/>
            <person name="Samadpour M."/>
        </authorList>
    </citation>
    <scope>NUCLEOTIDE SEQUENCE [LARGE SCALE GENOMIC DNA]</scope>
    <source>
        <strain evidence="1 4">DCY85</strain>
        <strain evidence="2 3">DCY85-1</strain>
    </source>
</reference>
<name>A0A1A9MYJ9_9BURK</name>
<accession>A0A1A9MYJ9</accession>
<proteinExistence type="predicted"/>
<organism evidence="1 4">
    <name type="scientific">Paraburkholderia ginsengiterrae</name>
    <dbReference type="NCBI Taxonomy" id="1462993"/>
    <lineage>
        <taxon>Bacteria</taxon>
        <taxon>Pseudomonadati</taxon>
        <taxon>Pseudomonadota</taxon>
        <taxon>Betaproteobacteria</taxon>
        <taxon>Burkholderiales</taxon>
        <taxon>Burkholderiaceae</taxon>
        <taxon>Paraburkholderia</taxon>
    </lineage>
</organism>
<dbReference type="Proteomes" id="UP000078116">
    <property type="component" value="Unassembled WGS sequence"/>
</dbReference>
<keyword evidence="3" id="KW-1185">Reference proteome</keyword>
<dbReference type="EMBL" id="LXJZ01000204">
    <property type="protein sequence ID" value="OAJ54288.1"/>
    <property type="molecule type" value="Genomic_DNA"/>
</dbReference>
<gene>
    <name evidence="2" type="ORF">A6V36_36330</name>
    <name evidence="1" type="ORF">A6V37_35970</name>
</gene>
<evidence type="ECO:0000313" key="3">
    <source>
        <dbReference type="Proteomes" id="UP000077961"/>
    </source>
</evidence>
<dbReference type="Proteomes" id="UP000077961">
    <property type="component" value="Unassembled WGS sequence"/>
</dbReference>
<evidence type="ECO:0000313" key="1">
    <source>
        <dbReference type="EMBL" id="OAJ52946.1"/>
    </source>
</evidence>
<sequence length="84" mass="8842">MPRTWPLLLGQIRLAQEDTSMPQAVPGRAVQDNPDLPVAVVADTLAEMGETRTRASTAAARLAGSERGVTAGAVDEICRVEGEV</sequence>
<evidence type="ECO:0000313" key="2">
    <source>
        <dbReference type="EMBL" id="OAJ54288.1"/>
    </source>
</evidence>
<comment type="caution">
    <text evidence="1">The sequence shown here is derived from an EMBL/GenBank/DDBJ whole genome shotgun (WGS) entry which is preliminary data.</text>
</comment>
<protein>
    <submittedName>
        <fullName evidence="1">Uncharacterized protein</fullName>
    </submittedName>
</protein>
<dbReference type="EMBL" id="LXKA01000363">
    <property type="protein sequence ID" value="OAJ52946.1"/>
    <property type="molecule type" value="Genomic_DNA"/>
</dbReference>